<keyword evidence="2" id="KW-0812">Transmembrane</keyword>
<dbReference type="EMBL" id="JAINUG010000003">
    <property type="protein sequence ID" value="KAJ8417679.1"/>
    <property type="molecule type" value="Genomic_DNA"/>
</dbReference>
<evidence type="ECO:0000313" key="4">
    <source>
        <dbReference type="Proteomes" id="UP001221898"/>
    </source>
</evidence>
<evidence type="ECO:0000256" key="2">
    <source>
        <dbReference type="SAM" id="Phobius"/>
    </source>
</evidence>
<organism evidence="3 4">
    <name type="scientific">Aldrovandia affinis</name>
    <dbReference type="NCBI Taxonomy" id="143900"/>
    <lineage>
        <taxon>Eukaryota</taxon>
        <taxon>Metazoa</taxon>
        <taxon>Chordata</taxon>
        <taxon>Craniata</taxon>
        <taxon>Vertebrata</taxon>
        <taxon>Euteleostomi</taxon>
        <taxon>Actinopterygii</taxon>
        <taxon>Neopterygii</taxon>
        <taxon>Teleostei</taxon>
        <taxon>Notacanthiformes</taxon>
        <taxon>Halosauridae</taxon>
        <taxon>Aldrovandia</taxon>
    </lineage>
</organism>
<evidence type="ECO:0000256" key="1">
    <source>
        <dbReference type="SAM" id="MobiDB-lite"/>
    </source>
</evidence>
<keyword evidence="4" id="KW-1185">Reference proteome</keyword>
<dbReference type="InterPro" id="IPR041056">
    <property type="entry name" value="DUF5585"/>
</dbReference>
<evidence type="ECO:0008006" key="5">
    <source>
        <dbReference type="Google" id="ProtNLM"/>
    </source>
</evidence>
<feature type="region of interest" description="Disordered" evidence="1">
    <location>
        <begin position="152"/>
        <end position="203"/>
    </location>
</feature>
<accession>A0AAD7TB45</accession>
<sequence length="400" mass="42056">MGYANRERPLPVAMKQCILLAATATLLLVSCLASHVGELPSLLASQTLENNTICASACADSKTCNLSVFDEENKMCHFVKCPNDTVCQNLTVEGLLRNQAWSMFPNASLPNTSLGTVSDASSPTLLNSSTSNLGNTDTIIDEPTENITLQQMNASSTSIGVSPIPEPSEDTSMYTTQSESTADVDASQPASEASPTKPNADDPATINIALKTSTTLHANKSPNTTVAPPSQISVKTTSATKPTTATVITTTTTTATVTTTFPPTSPTIPTTTSRTAISKTPPTTTSTTATANEIPSLTTVNTHSAPAPLKSTPAPLPTSSRTNARKEGGNTNKAILDVAAGPLTWQLVDTSSLLAVFLFGLIFFLVTVALFLTQAYDSYKKRDYTQVDYLINGMYSDSGV</sequence>
<feature type="compositionally biased region" description="Polar residues" evidence="1">
    <location>
        <begin position="170"/>
        <end position="181"/>
    </location>
</feature>
<feature type="compositionally biased region" description="Polar residues" evidence="1">
    <location>
        <begin position="218"/>
        <end position="232"/>
    </location>
</feature>
<feature type="compositionally biased region" description="Polar residues" evidence="1">
    <location>
        <begin position="188"/>
        <end position="197"/>
    </location>
</feature>
<keyword evidence="2" id="KW-1133">Transmembrane helix</keyword>
<name>A0AAD7TB45_9TELE</name>
<keyword evidence="2" id="KW-0472">Membrane</keyword>
<proteinExistence type="predicted"/>
<gene>
    <name evidence="3" type="ORF">AAFF_G00225220</name>
</gene>
<dbReference type="AlphaFoldDB" id="A0AAD7TB45"/>
<feature type="region of interest" description="Disordered" evidence="1">
    <location>
        <begin position="257"/>
        <end position="329"/>
    </location>
</feature>
<evidence type="ECO:0000313" key="3">
    <source>
        <dbReference type="EMBL" id="KAJ8417679.1"/>
    </source>
</evidence>
<feature type="region of interest" description="Disordered" evidence="1">
    <location>
        <begin position="218"/>
        <end position="238"/>
    </location>
</feature>
<feature type="transmembrane region" description="Helical" evidence="2">
    <location>
        <begin position="353"/>
        <end position="372"/>
    </location>
</feature>
<reference evidence="3" key="1">
    <citation type="journal article" date="2023" name="Science">
        <title>Genome structures resolve the early diversification of teleost fishes.</title>
        <authorList>
            <person name="Parey E."/>
            <person name="Louis A."/>
            <person name="Montfort J."/>
            <person name="Bouchez O."/>
            <person name="Roques C."/>
            <person name="Iampietro C."/>
            <person name="Lluch J."/>
            <person name="Castinel A."/>
            <person name="Donnadieu C."/>
            <person name="Desvignes T."/>
            <person name="Floi Bucao C."/>
            <person name="Jouanno E."/>
            <person name="Wen M."/>
            <person name="Mejri S."/>
            <person name="Dirks R."/>
            <person name="Jansen H."/>
            <person name="Henkel C."/>
            <person name="Chen W.J."/>
            <person name="Zahm M."/>
            <person name="Cabau C."/>
            <person name="Klopp C."/>
            <person name="Thompson A.W."/>
            <person name="Robinson-Rechavi M."/>
            <person name="Braasch I."/>
            <person name="Lecointre G."/>
            <person name="Bobe J."/>
            <person name="Postlethwait J.H."/>
            <person name="Berthelot C."/>
            <person name="Roest Crollius H."/>
            <person name="Guiguen Y."/>
        </authorList>
    </citation>
    <scope>NUCLEOTIDE SEQUENCE</scope>
    <source>
        <strain evidence="3">NC1722</strain>
    </source>
</reference>
<dbReference type="PROSITE" id="PS51257">
    <property type="entry name" value="PROKAR_LIPOPROTEIN"/>
    <property type="match status" value="1"/>
</dbReference>
<dbReference type="Pfam" id="PF17823">
    <property type="entry name" value="DUF5585"/>
    <property type="match status" value="1"/>
</dbReference>
<dbReference type="Proteomes" id="UP001221898">
    <property type="component" value="Unassembled WGS sequence"/>
</dbReference>
<feature type="compositionally biased region" description="Polar residues" evidence="1">
    <location>
        <begin position="293"/>
        <end position="304"/>
    </location>
</feature>
<feature type="compositionally biased region" description="Low complexity" evidence="1">
    <location>
        <begin position="257"/>
        <end position="291"/>
    </location>
</feature>
<protein>
    <recommendedName>
        <fullName evidence="5">MANSC domain-containing protein</fullName>
    </recommendedName>
</protein>
<comment type="caution">
    <text evidence="3">The sequence shown here is derived from an EMBL/GenBank/DDBJ whole genome shotgun (WGS) entry which is preliminary data.</text>
</comment>